<reference evidence="2 3" key="1">
    <citation type="submission" date="2017-03" db="EMBL/GenBank/DDBJ databases">
        <title>Genome Survey of Euroglyphus maynei.</title>
        <authorList>
            <person name="Arlian L.G."/>
            <person name="Morgan M.S."/>
            <person name="Rider S.D."/>
        </authorList>
    </citation>
    <scope>NUCLEOTIDE SEQUENCE [LARGE SCALE GENOMIC DNA]</scope>
    <source>
        <strain evidence="2">Arlian Lab</strain>
        <tissue evidence="2">Whole body</tissue>
    </source>
</reference>
<protein>
    <submittedName>
        <fullName evidence="2">Uncharacterized protein</fullName>
    </submittedName>
</protein>
<sequence>MSGIRFFSILLVCSIIGNVITAPAFNANSYKQAILNYGRTLNRDISQKLVRNIYAFNGQLRQYASTIPNDS</sequence>
<accession>A0A1Y3AZI6</accession>
<dbReference type="EMBL" id="MUJZ01052756">
    <property type="protein sequence ID" value="OTF73188.1"/>
    <property type="molecule type" value="Genomic_DNA"/>
</dbReference>
<feature type="signal peptide" evidence="1">
    <location>
        <begin position="1"/>
        <end position="21"/>
    </location>
</feature>
<gene>
    <name evidence="2" type="ORF">BLA29_003090</name>
</gene>
<evidence type="ECO:0000256" key="1">
    <source>
        <dbReference type="SAM" id="SignalP"/>
    </source>
</evidence>
<keyword evidence="3" id="KW-1185">Reference proteome</keyword>
<evidence type="ECO:0000313" key="2">
    <source>
        <dbReference type="EMBL" id="OTF73188.1"/>
    </source>
</evidence>
<feature type="chain" id="PRO_5010996990" evidence="1">
    <location>
        <begin position="22"/>
        <end position="71"/>
    </location>
</feature>
<dbReference type="Proteomes" id="UP000194236">
    <property type="component" value="Unassembled WGS sequence"/>
</dbReference>
<feature type="non-terminal residue" evidence="2">
    <location>
        <position position="71"/>
    </location>
</feature>
<evidence type="ECO:0000313" key="3">
    <source>
        <dbReference type="Proteomes" id="UP000194236"/>
    </source>
</evidence>
<dbReference type="AlphaFoldDB" id="A0A1Y3AZI6"/>
<proteinExistence type="predicted"/>
<organism evidence="2 3">
    <name type="scientific">Euroglyphus maynei</name>
    <name type="common">Mayne's house dust mite</name>
    <dbReference type="NCBI Taxonomy" id="6958"/>
    <lineage>
        <taxon>Eukaryota</taxon>
        <taxon>Metazoa</taxon>
        <taxon>Ecdysozoa</taxon>
        <taxon>Arthropoda</taxon>
        <taxon>Chelicerata</taxon>
        <taxon>Arachnida</taxon>
        <taxon>Acari</taxon>
        <taxon>Acariformes</taxon>
        <taxon>Sarcoptiformes</taxon>
        <taxon>Astigmata</taxon>
        <taxon>Psoroptidia</taxon>
        <taxon>Analgoidea</taxon>
        <taxon>Pyroglyphidae</taxon>
        <taxon>Pyroglyphinae</taxon>
        <taxon>Euroglyphus</taxon>
    </lineage>
</organism>
<name>A0A1Y3AZI6_EURMA</name>
<dbReference type="OrthoDB" id="10400051at2759"/>
<comment type="caution">
    <text evidence="2">The sequence shown here is derived from an EMBL/GenBank/DDBJ whole genome shotgun (WGS) entry which is preliminary data.</text>
</comment>
<keyword evidence="1" id="KW-0732">Signal</keyword>